<organism evidence="2 3">
    <name type="scientific">Pseudomonas guineae</name>
    <dbReference type="NCBI Taxonomy" id="425504"/>
    <lineage>
        <taxon>Bacteria</taxon>
        <taxon>Pseudomonadati</taxon>
        <taxon>Pseudomonadota</taxon>
        <taxon>Gammaproteobacteria</taxon>
        <taxon>Pseudomonadales</taxon>
        <taxon>Pseudomonadaceae</taxon>
        <taxon>Pseudomonas</taxon>
    </lineage>
</organism>
<dbReference type="EMBL" id="FOQL01000001">
    <property type="protein sequence ID" value="SFI16154.1"/>
    <property type="molecule type" value="Genomic_DNA"/>
</dbReference>
<dbReference type="AlphaFoldDB" id="A0A1I3FY96"/>
<evidence type="ECO:0000259" key="1">
    <source>
        <dbReference type="Pfam" id="PF07143"/>
    </source>
</evidence>
<dbReference type="Gene3D" id="2.40.370.10">
    <property type="entry name" value="AttH-like domain"/>
    <property type="match status" value="2"/>
</dbReference>
<dbReference type="PANTHER" id="PTHR38591">
    <property type="entry name" value="HYDROLASE"/>
    <property type="match status" value="1"/>
</dbReference>
<dbReference type="GO" id="GO:0016787">
    <property type="term" value="F:hydrolase activity"/>
    <property type="evidence" value="ECO:0007669"/>
    <property type="project" value="UniProtKB-KW"/>
</dbReference>
<dbReference type="PANTHER" id="PTHR38591:SF1">
    <property type="entry name" value="BLL1000 PROTEIN"/>
    <property type="match status" value="1"/>
</dbReference>
<name>A0A1I3FY96_9PSED</name>
<dbReference type="InterPro" id="IPR023374">
    <property type="entry name" value="AttH-like_dom_sf"/>
</dbReference>
<gene>
    <name evidence="2" type="ORF">SAMN05216206_1693</name>
</gene>
<feature type="domain" description="AttH" evidence="1">
    <location>
        <begin position="61"/>
        <end position="239"/>
    </location>
</feature>
<dbReference type="PROSITE" id="PS51257">
    <property type="entry name" value="PROKAR_LIPOPROTEIN"/>
    <property type="match status" value="1"/>
</dbReference>
<dbReference type="RefSeq" id="WP_090241270.1">
    <property type="nucleotide sequence ID" value="NZ_FOQL01000001.1"/>
</dbReference>
<dbReference type="Proteomes" id="UP000243606">
    <property type="component" value="Unassembled WGS sequence"/>
</dbReference>
<keyword evidence="2" id="KW-0378">Hydrolase</keyword>
<dbReference type="STRING" id="425504.SAMN05216206_1693"/>
<proteinExistence type="predicted"/>
<sequence length="364" mass="40451">MMLRRLVTLSFTLLLGCDSTEAPVPAGFAGLGSEAQGFSTVTRGQPLVFPDDFGAHPDYRIEWWYVTANLTDESGEQWGAQWTLFRQAMAPQNSSEAEAGWQSAQVWLGHAALTRAEGHQHADRLARGGIGQAGVHTQPFRAWIDDWSLGSDAAQQRRPLQLSPLQVSATGKGFRYDLRLRSDAPLVLHGDRGFSQKSTRGQASWYYSQPFFQVDGQVQWQGETRRVSGKAWLDREWSSQPLAADQQGWDWFSLHLQDGSKLMLFRLRSNDNSHFYSGTWITPAGVAEPLDASAIRMTPLAQSKVAGRTLPTQWRLQIAHKNFDVTAQALNPNAWMGTGIPYWEGPVNIAGSHTGVGYLEMTGY</sequence>
<dbReference type="OrthoDB" id="9770826at2"/>
<dbReference type="Pfam" id="PF07143">
    <property type="entry name" value="CrtC"/>
    <property type="match status" value="1"/>
</dbReference>
<accession>A0A1I3FY96</accession>
<dbReference type="InterPro" id="IPR010791">
    <property type="entry name" value="AttH_dom"/>
</dbReference>
<dbReference type="Pfam" id="PF17186">
    <property type="entry name" value="Lipocalin_9"/>
    <property type="match status" value="1"/>
</dbReference>
<protein>
    <submittedName>
        <fullName evidence="2">Predicted secreted hydrolase</fullName>
    </submittedName>
</protein>
<dbReference type="SUPFAM" id="SSF159245">
    <property type="entry name" value="AttH-like"/>
    <property type="match status" value="1"/>
</dbReference>
<evidence type="ECO:0000313" key="2">
    <source>
        <dbReference type="EMBL" id="SFI16154.1"/>
    </source>
</evidence>
<reference evidence="3" key="1">
    <citation type="submission" date="2016-10" db="EMBL/GenBank/DDBJ databases">
        <authorList>
            <person name="Varghese N."/>
            <person name="Submissions S."/>
        </authorList>
    </citation>
    <scope>NUCLEOTIDE SEQUENCE [LARGE SCALE GENOMIC DNA]</scope>
    <source>
        <strain evidence="3">LMG 24016</strain>
    </source>
</reference>
<evidence type="ECO:0000313" key="3">
    <source>
        <dbReference type="Proteomes" id="UP000243606"/>
    </source>
</evidence>
<keyword evidence="3" id="KW-1185">Reference proteome</keyword>